<keyword evidence="5" id="KW-0418">Kinase</keyword>
<dbReference type="Pfam" id="PF13426">
    <property type="entry name" value="PAS_9"/>
    <property type="match status" value="1"/>
</dbReference>
<dbReference type="InterPro" id="IPR005467">
    <property type="entry name" value="His_kinase_dom"/>
</dbReference>
<evidence type="ECO:0000313" key="11">
    <source>
        <dbReference type="Proteomes" id="UP000664882"/>
    </source>
</evidence>
<proteinExistence type="predicted"/>
<evidence type="ECO:0000256" key="1">
    <source>
        <dbReference type="ARBA" id="ARBA00000085"/>
    </source>
</evidence>
<keyword evidence="3 6" id="KW-0597">Phosphoprotein</keyword>
<dbReference type="PANTHER" id="PTHR43047:SF72">
    <property type="entry name" value="OSMOSENSING HISTIDINE PROTEIN KINASE SLN1"/>
    <property type="match status" value="1"/>
</dbReference>
<keyword evidence="4" id="KW-0808">Transferase</keyword>
<evidence type="ECO:0000256" key="2">
    <source>
        <dbReference type="ARBA" id="ARBA00012438"/>
    </source>
</evidence>
<feature type="domain" description="Response regulatory" evidence="8">
    <location>
        <begin position="888"/>
        <end position="1005"/>
    </location>
</feature>
<dbReference type="SUPFAM" id="SSF52172">
    <property type="entry name" value="CheY-like"/>
    <property type="match status" value="1"/>
</dbReference>
<dbReference type="SUPFAM" id="SSF47384">
    <property type="entry name" value="Homodimeric domain of signal transducing histidine kinase"/>
    <property type="match status" value="1"/>
</dbReference>
<dbReference type="InterPro" id="IPR011006">
    <property type="entry name" value="CheY-like_superfamily"/>
</dbReference>
<dbReference type="InterPro" id="IPR000014">
    <property type="entry name" value="PAS"/>
</dbReference>
<organism evidence="10 11">
    <name type="scientific">Oceanisphaera pacifica</name>
    <dbReference type="NCBI Taxonomy" id="2818389"/>
    <lineage>
        <taxon>Bacteria</taxon>
        <taxon>Pseudomonadati</taxon>
        <taxon>Pseudomonadota</taxon>
        <taxon>Gammaproteobacteria</taxon>
        <taxon>Aeromonadales</taxon>
        <taxon>Aeromonadaceae</taxon>
        <taxon>Oceanisphaera</taxon>
    </lineage>
</organism>
<dbReference type="SUPFAM" id="SSF55785">
    <property type="entry name" value="PYP-like sensor domain (PAS domain)"/>
    <property type="match status" value="2"/>
</dbReference>
<protein>
    <recommendedName>
        <fullName evidence="2">histidine kinase</fullName>
        <ecNumber evidence="2">2.7.13.3</ecNumber>
    </recommendedName>
</protein>
<dbReference type="InterPro" id="IPR003018">
    <property type="entry name" value="GAF"/>
</dbReference>
<feature type="modified residue" description="4-aspartylphosphate" evidence="6">
    <location>
        <position position="938"/>
    </location>
</feature>
<feature type="domain" description="Histidine kinase" evidence="7">
    <location>
        <begin position="637"/>
        <end position="856"/>
    </location>
</feature>
<dbReference type="Pfam" id="PF00989">
    <property type="entry name" value="PAS"/>
    <property type="match status" value="1"/>
</dbReference>
<dbReference type="InterPro" id="IPR003594">
    <property type="entry name" value="HATPase_dom"/>
</dbReference>
<evidence type="ECO:0000256" key="3">
    <source>
        <dbReference type="ARBA" id="ARBA00022553"/>
    </source>
</evidence>
<comment type="caution">
    <text evidence="10">The sequence shown here is derived from an EMBL/GenBank/DDBJ whole genome shotgun (WGS) entry which is preliminary data.</text>
</comment>
<dbReference type="InterPro" id="IPR035965">
    <property type="entry name" value="PAS-like_dom_sf"/>
</dbReference>
<dbReference type="Pfam" id="PF00072">
    <property type="entry name" value="Response_reg"/>
    <property type="match status" value="1"/>
</dbReference>
<dbReference type="RefSeq" id="WP_208005694.1">
    <property type="nucleotide sequence ID" value="NZ_JAGDFX010000009.1"/>
</dbReference>
<name>A0ABS3NHQ9_9GAMM</name>
<feature type="domain" description="PAS" evidence="9">
    <location>
        <begin position="312"/>
        <end position="356"/>
    </location>
</feature>
<evidence type="ECO:0000256" key="6">
    <source>
        <dbReference type="PROSITE-ProRule" id="PRU00169"/>
    </source>
</evidence>
<dbReference type="NCBIfam" id="TIGR00229">
    <property type="entry name" value="sensory_box"/>
    <property type="match status" value="2"/>
</dbReference>
<dbReference type="Gene3D" id="3.30.565.10">
    <property type="entry name" value="Histidine kinase-like ATPase, C-terminal domain"/>
    <property type="match status" value="1"/>
</dbReference>
<dbReference type="SUPFAM" id="SSF55781">
    <property type="entry name" value="GAF domain-like"/>
    <property type="match status" value="2"/>
</dbReference>
<dbReference type="PROSITE" id="PS50110">
    <property type="entry name" value="RESPONSE_REGULATORY"/>
    <property type="match status" value="1"/>
</dbReference>
<dbReference type="InterPro" id="IPR003661">
    <property type="entry name" value="HisK_dim/P_dom"/>
</dbReference>
<dbReference type="Gene3D" id="3.30.450.20">
    <property type="entry name" value="PAS domain"/>
    <property type="match status" value="2"/>
</dbReference>
<dbReference type="Pfam" id="PF13185">
    <property type="entry name" value="GAF_2"/>
    <property type="match status" value="1"/>
</dbReference>
<dbReference type="SMART" id="SM00448">
    <property type="entry name" value="REC"/>
    <property type="match status" value="1"/>
</dbReference>
<dbReference type="Gene3D" id="1.10.287.130">
    <property type="match status" value="1"/>
</dbReference>
<gene>
    <name evidence="10" type="ORF">J3U76_09325</name>
</gene>
<dbReference type="CDD" id="cd00082">
    <property type="entry name" value="HisKA"/>
    <property type="match status" value="1"/>
</dbReference>
<dbReference type="SMART" id="SM00388">
    <property type="entry name" value="HisKA"/>
    <property type="match status" value="1"/>
</dbReference>
<feature type="domain" description="PAS" evidence="9">
    <location>
        <begin position="181"/>
        <end position="234"/>
    </location>
</feature>
<dbReference type="Pfam" id="PF01590">
    <property type="entry name" value="GAF"/>
    <property type="match status" value="1"/>
</dbReference>
<dbReference type="PROSITE" id="PS50109">
    <property type="entry name" value="HIS_KIN"/>
    <property type="match status" value="1"/>
</dbReference>
<sequence>MISPLLPANEAERLALLHELKILDTPAEPAFDQLMELTAQVLQVPIALVSLIDTNRQWFKAKVGLDACETGRDISFCGHVVADNKPLIVEDARKDARFADNPLVTGEASIRFYAGIPLHVYDEKGAQACLGTLCIIDTQPRQLSEQQLSQLTMFAKQAEQLLLLHQQRLLLEHQGMLSDYRLAQYEAITTGAAAGIIRINGQGLIQEINNFALTLLGYKRGEVINRNVKVLMPSQWADHHDGYIDNYIHTGTKKIIGQGRRVCAQHKDGRHIPIHLAVEQIRDPHHTDNIEFIGILTDLTDEFEAEQRERDEHALLRSIIDASRDPIFAVNGQGEYLIANQAFIDLFPESITDVTGLTPAGFFTPTLLQAALESDSRVFETGRTESVRIELDADTRFDVTKSPLLNAAGEIYGVVSVAHNINDIWHTQRKLEKQQQLLSVLHRGLTDYHALMSGNQLWAFLKAALRELTNSQYLFIGEVLTENELPVLKMHAITEPEPDWNEDFKSIIYQLRSGEIKIRNTNNIIGQVFDQGRVIINNDLSGQQIEGFPEGHPPFHNYLGVPIISDGEVIGMYAMTNCEEDYTQDLVTWLEPFNSTCALLIKLYRQLNEQEEFTAQLREARDAAEQASRAKTDFLSSMSHELRTPLNAIMGFAQLLESNKRTPLNDRQYRQVEQIYKSGGHLLNLINEVLDLAKIEVGHINMSLEPITLYEVVSEACDGLMPIAKKYHIQLEVDNSLQQAPLITADYTRLKQVIINLVSNAIKYNQAHGRVDVFCQAQQDMLVISIKDTGKGVDPKDMDQLFKPFNRLGAENSAIEGTGVGLALTKNIIEKMGGYIGVKSELEQGSEFWFKLPLVESAKNHIELDITAQPATLTTQLSPAISQAKLNTILYVEDNPANQRLMKDVVAEQDDMQLICAHSAELAFEIACSDPPDLILMDINLPGMSGIDAASLLGRNPLTANIPMVALSANAMSSDVKKASQAGFKEYLTKPINVQQLLVVLNTLLEPTR</sequence>
<dbReference type="Proteomes" id="UP000664882">
    <property type="component" value="Unassembled WGS sequence"/>
</dbReference>
<dbReference type="Gene3D" id="3.30.450.40">
    <property type="match status" value="2"/>
</dbReference>
<dbReference type="SMART" id="SM00091">
    <property type="entry name" value="PAS"/>
    <property type="match status" value="2"/>
</dbReference>
<keyword evidence="11" id="KW-1185">Reference proteome</keyword>
<dbReference type="Pfam" id="PF02518">
    <property type="entry name" value="HATPase_c"/>
    <property type="match status" value="1"/>
</dbReference>
<dbReference type="InterPro" id="IPR029016">
    <property type="entry name" value="GAF-like_dom_sf"/>
</dbReference>
<dbReference type="SUPFAM" id="SSF55874">
    <property type="entry name" value="ATPase domain of HSP90 chaperone/DNA topoisomerase II/histidine kinase"/>
    <property type="match status" value="1"/>
</dbReference>
<dbReference type="SMART" id="SM00387">
    <property type="entry name" value="HATPase_c"/>
    <property type="match status" value="1"/>
</dbReference>
<evidence type="ECO:0000256" key="4">
    <source>
        <dbReference type="ARBA" id="ARBA00022679"/>
    </source>
</evidence>
<evidence type="ECO:0000259" key="7">
    <source>
        <dbReference type="PROSITE" id="PS50109"/>
    </source>
</evidence>
<dbReference type="SMART" id="SM00065">
    <property type="entry name" value="GAF"/>
    <property type="match status" value="2"/>
</dbReference>
<comment type="catalytic activity">
    <reaction evidence="1">
        <text>ATP + protein L-histidine = ADP + protein N-phospho-L-histidine.</text>
        <dbReference type="EC" id="2.7.13.3"/>
    </reaction>
</comment>
<dbReference type="EC" id="2.7.13.3" evidence="2"/>
<dbReference type="InterPro" id="IPR013767">
    <property type="entry name" value="PAS_fold"/>
</dbReference>
<dbReference type="Pfam" id="PF00512">
    <property type="entry name" value="HisKA"/>
    <property type="match status" value="1"/>
</dbReference>
<evidence type="ECO:0000259" key="8">
    <source>
        <dbReference type="PROSITE" id="PS50110"/>
    </source>
</evidence>
<evidence type="ECO:0000259" key="9">
    <source>
        <dbReference type="PROSITE" id="PS50112"/>
    </source>
</evidence>
<dbReference type="PRINTS" id="PR00344">
    <property type="entry name" value="BCTRLSENSOR"/>
</dbReference>
<dbReference type="InterPro" id="IPR036097">
    <property type="entry name" value="HisK_dim/P_sf"/>
</dbReference>
<evidence type="ECO:0000313" key="10">
    <source>
        <dbReference type="EMBL" id="MBO1519825.1"/>
    </source>
</evidence>
<dbReference type="InterPro" id="IPR004358">
    <property type="entry name" value="Sig_transdc_His_kin-like_C"/>
</dbReference>
<dbReference type="CDD" id="cd00130">
    <property type="entry name" value="PAS"/>
    <property type="match status" value="1"/>
</dbReference>
<dbReference type="PROSITE" id="PS50112">
    <property type="entry name" value="PAS"/>
    <property type="match status" value="2"/>
</dbReference>
<evidence type="ECO:0000256" key="5">
    <source>
        <dbReference type="ARBA" id="ARBA00022777"/>
    </source>
</evidence>
<reference evidence="10 11" key="1">
    <citation type="submission" date="2021-03" db="EMBL/GenBank/DDBJ databases">
        <title>Oceanisphaera sp. nov., isolated from the intestine.</title>
        <authorList>
            <person name="Zhao L.-H."/>
            <person name="Shi L.-F."/>
        </authorList>
    </citation>
    <scope>NUCLEOTIDE SEQUENCE [LARGE SCALE GENOMIC DNA]</scope>
    <source>
        <strain evidence="10 11">DM8</strain>
    </source>
</reference>
<dbReference type="Gene3D" id="3.40.50.2300">
    <property type="match status" value="1"/>
</dbReference>
<dbReference type="InterPro" id="IPR001789">
    <property type="entry name" value="Sig_transdc_resp-reg_receiver"/>
</dbReference>
<dbReference type="PANTHER" id="PTHR43047">
    <property type="entry name" value="TWO-COMPONENT HISTIDINE PROTEIN KINASE"/>
    <property type="match status" value="1"/>
</dbReference>
<dbReference type="InterPro" id="IPR036890">
    <property type="entry name" value="HATPase_C_sf"/>
</dbReference>
<accession>A0ABS3NHQ9</accession>
<dbReference type="EMBL" id="JAGDFX010000009">
    <property type="protein sequence ID" value="MBO1519825.1"/>
    <property type="molecule type" value="Genomic_DNA"/>
</dbReference>